<evidence type="ECO:0000256" key="1">
    <source>
        <dbReference type="SAM" id="SignalP"/>
    </source>
</evidence>
<proteinExistence type="predicted"/>
<feature type="signal peptide" evidence="1">
    <location>
        <begin position="1"/>
        <end position="22"/>
    </location>
</feature>
<sequence length="98" mass="11323">MVQTWVQANAALLFVQIHLSTQHDCARSTMKRNAGRKRVRGRTNQKKSSFHYNTFREACEIRLQFVKVLLDARGDCGVRGQTFECNYAEHLTNWGSSF</sequence>
<name>A0A6A5VFN2_9PLEO</name>
<dbReference type="AlphaFoldDB" id="A0A6A5VFN2"/>
<accession>A0A6A5VFN2</accession>
<protein>
    <recommendedName>
        <fullName evidence="4">Secreted protein</fullName>
    </recommendedName>
</protein>
<dbReference type="Proteomes" id="UP000800036">
    <property type="component" value="Unassembled WGS sequence"/>
</dbReference>
<organism evidence="2 3">
    <name type="scientific">Bimuria novae-zelandiae CBS 107.79</name>
    <dbReference type="NCBI Taxonomy" id="1447943"/>
    <lineage>
        <taxon>Eukaryota</taxon>
        <taxon>Fungi</taxon>
        <taxon>Dikarya</taxon>
        <taxon>Ascomycota</taxon>
        <taxon>Pezizomycotina</taxon>
        <taxon>Dothideomycetes</taxon>
        <taxon>Pleosporomycetidae</taxon>
        <taxon>Pleosporales</taxon>
        <taxon>Massarineae</taxon>
        <taxon>Didymosphaeriaceae</taxon>
        <taxon>Bimuria</taxon>
    </lineage>
</organism>
<evidence type="ECO:0000313" key="2">
    <source>
        <dbReference type="EMBL" id="KAF1976323.1"/>
    </source>
</evidence>
<keyword evidence="3" id="KW-1185">Reference proteome</keyword>
<feature type="chain" id="PRO_5025535976" description="Secreted protein" evidence="1">
    <location>
        <begin position="23"/>
        <end position="98"/>
    </location>
</feature>
<keyword evidence="1" id="KW-0732">Signal</keyword>
<evidence type="ECO:0008006" key="4">
    <source>
        <dbReference type="Google" id="ProtNLM"/>
    </source>
</evidence>
<reference evidence="2" key="1">
    <citation type="journal article" date="2020" name="Stud. Mycol.">
        <title>101 Dothideomycetes genomes: a test case for predicting lifestyles and emergence of pathogens.</title>
        <authorList>
            <person name="Haridas S."/>
            <person name="Albert R."/>
            <person name="Binder M."/>
            <person name="Bloem J."/>
            <person name="Labutti K."/>
            <person name="Salamov A."/>
            <person name="Andreopoulos B."/>
            <person name="Baker S."/>
            <person name="Barry K."/>
            <person name="Bills G."/>
            <person name="Bluhm B."/>
            <person name="Cannon C."/>
            <person name="Castanera R."/>
            <person name="Culley D."/>
            <person name="Daum C."/>
            <person name="Ezra D."/>
            <person name="Gonzalez J."/>
            <person name="Henrissat B."/>
            <person name="Kuo A."/>
            <person name="Liang C."/>
            <person name="Lipzen A."/>
            <person name="Lutzoni F."/>
            <person name="Magnuson J."/>
            <person name="Mondo S."/>
            <person name="Nolan M."/>
            <person name="Ohm R."/>
            <person name="Pangilinan J."/>
            <person name="Park H.-J."/>
            <person name="Ramirez L."/>
            <person name="Alfaro M."/>
            <person name="Sun H."/>
            <person name="Tritt A."/>
            <person name="Yoshinaga Y."/>
            <person name="Zwiers L.-H."/>
            <person name="Turgeon B."/>
            <person name="Goodwin S."/>
            <person name="Spatafora J."/>
            <person name="Crous P."/>
            <person name="Grigoriev I."/>
        </authorList>
    </citation>
    <scope>NUCLEOTIDE SEQUENCE</scope>
    <source>
        <strain evidence="2">CBS 107.79</strain>
    </source>
</reference>
<dbReference type="EMBL" id="ML976667">
    <property type="protein sequence ID" value="KAF1976323.1"/>
    <property type="molecule type" value="Genomic_DNA"/>
</dbReference>
<gene>
    <name evidence="2" type="ORF">BU23DRAFT_45653</name>
</gene>
<evidence type="ECO:0000313" key="3">
    <source>
        <dbReference type="Proteomes" id="UP000800036"/>
    </source>
</evidence>